<gene>
    <name evidence="1" type="ORF">pdam_00020687</name>
</gene>
<dbReference type="Proteomes" id="UP000275408">
    <property type="component" value="Unassembled WGS sequence"/>
</dbReference>
<proteinExistence type="predicted"/>
<accession>A0A3M6UVX5</accession>
<dbReference type="EMBL" id="RCHS01000607">
    <property type="protein sequence ID" value="RMX57822.1"/>
    <property type="molecule type" value="Genomic_DNA"/>
</dbReference>
<reference evidence="1 2" key="1">
    <citation type="journal article" date="2018" name="Sci. Rep.">
        <title>Comparative analysis of the Pocillopora damicornis genome highlights role of immune system in coral evolution.</title>
        <authorList>
            <person name="Cunning R."/>
            <person name="Bay R.A."/>
            <person name="Gillette P."/>
            <person name="Baker A.C."/>
            <person name="Traylor-Knowles N."/>
        </authorList>
    </citation>
    <scope>NUCLEOTIDE SEQUENCE [LARGE SCALE GENOMIC DNA]</scope>
    <source>
        <strain evidence="1">RSMAS</strain>
        <tissue evidence="1">Whole animal</tissue>
    </source>
</reference>
<dbReference type="OrthoDB" id="5983012at2759"/>
<dbReference type="AlphaFoldDB" id="A0A3M6UVX5"/>
<keyword evidence="2" id="KW-1185">Reference proteome</keyword>
<organism evidence="1 2">
    <name type="scientific">Pocillopora damicornis</name>
    <name type="common">Cauliflower coral</name>
    <name type="synonym">Millepora damicornis</name>
    <dbReference type="NCBI Taxonomy" id="46731"/>
    <lineage>
        <taxon>Eukaryota</taxon>
        <taxon>Metazoa</taxon>
        <taxon>Cnidaria</taxon>
        <taxon>Anthozoa</taxon>
        <taxon>Hexacorallia</taxon>
        <taxon>Scleractinia</taxon>
        <taxon>Astrocoeniina</taxon>
        <taxon>Pocilloporidae</taxon>
        <taxon>Pocillopora</taxon>
    </lineage>
</organism>
<evidence type="ECO:0000313" key="1">
    <source>
        <dbReference type="EMBL" id="RMX57822.1"/>
    </source>
</evidence>
<evidence type="ECO:0000313" key="2">
    <source>
        <dbReference type="Proteomes" id="UP000275408"/>
    </source>
</evidence>
<protein>
    <submittedName>
        <fullName evidence="1">Uncharacterized protein</fullName>
    </submittedName>
</protein>
<comment type="caution">
    <text evidence="1">The sequence shown here is derived from an EMBL/GenBank/DDBJ whole genome shotgun (WGS) entry which is preliminary data.</text>
</comment>
<name>A0A3M6UVX5_POCDA</name>
<sequence>MDYHMIIARLKDLKALQMQAIRRGNKEKAEVLSEKAFELRKMWTESLSRMYQPWQEPAVSQGEENLGDLVQGGKGRDEVDEDCGSGYEYVPKREDEDAKMDKYRAAVTNFKLRKQYTFKSQDSAKAGNRKRKHHGDKPIKVYKNYHKKFIFPLAGCSACVERLAAHIKKVHGVNPSSNEYKSLLKKAFLKKRDPIQFRPRGEVAEEAVLPKRARLSSDDVSAVDVQEGVGESIGMVENGESMWEDDESSAPALLVNFEKWLQSPDGEKKDSKTVKQHAAQINRILPIIDTEKNLENLLGFVLIKEKFQGVKECCHLAWKAKWYSPCSNYTKPVYPLRDFLLVQISIDNANRAGVLANLTLKEFRRASKEDDRFVVNVREHKTFHIHGNAQAVLTSNLHNRMNVFIQEVTSQVPGIGVDENQPVSFHRERNKQAERKPKERTTTVTYRWVVT</sequence>